<dbReference type="PRINTS" id="PR01607">
    <property type="entry name" value="APYRASEFAMLY"/>
</dbReference>
<accession>A0A543PSW7</accession>
<dbReference type="SUPFAM" id="SSF56300">
    <property type="entry name" value="Metallo-dependent phosphatases"/>
    <property type="match status" value="1"/>
</dbReference>
<dbReference type="GO" id="GO:0008253">
    <property type="term" value="F:5'-nucleotidase activity"/>
    <property type="evidence" value="ECO:0007669"/>
    <property type="project" value="TreeGrafter"/>
</dbReference>
<dbReference type="InterPro" id="IPR029052">
    <property type="entry name" value="Metallo-depent_PP-like"/>
</dbReference>
<dbReference type="PANTHER" id="PTHR11575:SF24">
    <property type="entry name" value="5'-NUCLEOTIDASE"/>
    <property type="match status" value="1"/>
</dbReference>
<keyword evidence="1" id="KW-0732">Signal</keyword>
<dbReference type="InterPro" id="IPR017850">
    <property type="entry name" value="Alkaline_phosphatase_core_sf"/>
</dbReference>
<dbReference type="GO" id="GO:0008768">
    <property type="term" value="F:UDP-sugar diphosphatase activity"/>
    <property type="evidence" value="ECO:0007669"/>
    <property type="project" value="TreeGrafter"/>
</dbReference>
<comment type="caution">
    <text evidence="3">The sequence shown here is derived from an EMBL/GenBank/DDBJ whole genome shotgun (WGS) entry which is preliminary data.</text>
</comment>
<organism evidence="3 4">
    <name type="scientific">Humibacillus xanthopallidus</name>
    <dbReference type="NCBI Taxonomy" id="412689"/>
    <lineage>
        <taxon>Bacteria</taxon>
        <taxon>Bacillati</taxon>
        <taxon>Actinomycetota</taxon>
        <taxon>Actinomycetes</taxon>
        <taxon>Micrococcales</taxon>
        <taxon>Intrasporangiaceae</taxon>
        <taxon>Humibacillus</taxon>
    </lineage>
</organism>
<dbReference type="AlphaFoldDB" id="A0A543PSW7"/>
<dbReference type="GO" id="GO:0009166">
    <property type="term" value="P:nucleotide catabolic process"/>
    <property type="evidence" value="ECO:0007669"/>
    <property type="project" value="InterPro"/>
</dbReference>
<evidence type="ECO:0000313" key="4">
    <source>
        <dbReference type="Proteomes" id="UP000320085"/>
    </source>
</evidence>
<proteinExistence type="predicted"/>
<protein>
    <submittedName>
        <fullName evidence="3">2',3'-cyclic-nucleotide 2'-phosphodiesterase (5'-nucleotidase family)</fullName>
    </submittedName>
</protein>
<evidence type="ECO:0000313" key="3">
    <source>
        <dbReference type="EMBL" id="TQN47178.1"/>
    </source>
</evidence>
<evidence type="ECO:0000256" key="1">
    <source>
        <dbReference type="SAM" id="SignalP"/>
    </source>
</evidence>
<feature type="domain" description="5'-Nucleotidase C-terminal" evidence="2">
    <location>
        <begin position="1040"/>
        <end position="1207"/>
    </location>
</feature>
<dbReference type="Proteomes" id="UP000320085">
    <property type="component" value="Unassembled WGS sequence"/>
</dbReference>
<reference evidence="3 4" key="1">
    <citation type="submission" date="2019-06" db="EMBL/GenBank/DDBJ databases">
        <title>Sequencing the genomes of 1000 actinobacteria strains.</title>
        <authorList>
            <person name="Klenk H.-P."/>
        </authorList>
    </citation>
    <scope>NUCLEOTIDE SEQUENCE [LARGE SCALE GENOMIC DNA]</scope>
    <source>
        <strain evidence="3 4">DSM 21776</strain>
    </source>
</reference>
<dbReference type="EMBL" id="VFQF01000001">
    <property type="protein sequence ID" value="TQN47178.1"/>
    <property type="molecule type" value="Genomic_DNA"/>
</dbReference>
<dbReference type="InterPro" id="IPR002591">
    <property type="entry name" value="Phosphodiest/P_Trfase"/>
</dbReference>
<dbReference type="RefSeq" id="WP_141819234.1">
    <property type="nucleotide sequence ID" value="NZ_BAAAQC010000005.1"/>
</dbReference>
<dbReference type="Gene3D" id="3.90.780.10">
    <property type="entry name" value="5'-Nucleotidase, C-terminal domain"/>
    <property type="match status" value="1"/>
</dbReference>
<dbReference type="InterPro" id="IPR006179">
    <property type="entry name" value="5_nucleotidase/apyrase"/>
</dbReference>
<dbReference type="Gene3D" id="3.40.720.10">
    <property type="entry name" value="Alkaline Phosphatase, subunit A"/>
    <property type="match status" value="2"/>
</dbReference>
<dbReference type="InterPro" id="IPR008334">
    <property type="entry name" value="5'-Nucleotdase_C"/>
</dbReference>
<dbReference type="OrthoDB" id="1016457at2"/>
<name>A0A543PSW7_9MICO</name>
<dbReference type="InterPro" id="IPR036907">
    <property type="entry name" value="5'-Nucleotdase_C_sf"/>
</dbReference>
<feature type="chain" id="PRO_5039591854" evidence="1">
    <location>
        <begin position="27"/>
        <end position="1253"/>
    </location>
</feature>
<dbReference type="SUPFAM" id="SSF55816">
    <property type="entry name" value="5'-nucleotidase (syn. UDP-sugar hydrolase), C-terminal domain"/>
    <property type="match status" value="1"/>
</dbReference>
<evidence type="ECO:0000259" key="2">
    <source>
        <dbReference type="Pfam" id="PF02872"/>
    </source>
</evidence>
<sequence>MFASRARILTVLTAAALLFGSAGALAAPAEVASAASAAPAASPAPAKADRAVLFASDGMRPDLMQKYAGQGAMPTYSSMMASGVRGDNGMVQAFPPNTGVGWYTMATGTYPSEHGSTNNTYYRPGEAFNNRTSFSAAGTLQADTIAAAAERGGKKVAQIEWVGGANAAIAGPTVDFANFYSTRGVLSYPLNATEQAGAASFGISYQVAGFAPASGWANVPAGDPAAPPQETQLTVATTFAAQNPTRLYDIYVYDSVVDGVSAYDRAVLVPALAAKNAASPAAQLGVGDFKDVKLRGADGLIGARAGQSAGFYTKLMTLAPDLSSFKLYFTSVQRVIATCSTDACNALTAGGPGEDRLEKYIADNLPTAVDADFAPLEARIIDEDTYVQQGRDLERAYGDAVLQYVLGTLQPDTDLALVGYPVTDEFSHQFMALVTPTGPNGKPNPVYDDADYNGSPDGRIAQREAYIRSAYHEADAKLALTRSLMGGTPTTIAGSDHGFAPQWYAVNAAKVLSDAGLQSPEQPSNCRAAVRTAPPAVNLAKACWAGGTAQIYVNSTLPPGTTYEQVRTQVISAFQNLTDPANPGDPVVLKIMKKEELRNVDGSDSLHPSRSGDVVVVLAPPYQFDAATPGQTIAYSNFFGQHGYLPDLVDLAHNINMHATFVASGPGIRKQSPVTGMRAIDVAPTLAFLLRIPGPQNARGRIRVDLTTSPNLKVATILDVSDFHGQLIPLAEAPDNTAPSTPSFTIGGAAYLKTWFDWYRSTGEAADGSLLVAGGDSVGATPPISAFFGDTPTIETMNDMGFTSDGLGNHNFDKGSAYLRGTLIPLAKYPFLSANVVDANGKTPPEWKLSQVFSFAGVKIGVVGFTNDDAPTLVSPTAFPPFHVADSLAAVNAEAARLKATGVKTIVAVGHLGATNGTLTNPTGPLLDLADNVKNVDVVIGDHTDFQVVSTRGNGVLVTENRSKGIRFTRVRIVIDPSTKSAVYETADFHKPWNVGVTPDPTIQARINDLNAQLTPILSTVIGSATRFIPRTDACGNGAGRTCESLVGNVVSDAMRDTYSSIGVEFAITNSGGLRDALTCPTTDNPSDFCPAYTPPPFPISRGQVLTVLPFGNIVVTLTVNGAELKTMLENGVSRMPAVDGRYPQVSGLCFTYDISQPAGSRVTGAVRQGTDGQCSGAPVDLTASSTYRIAENDFMSTGGDGYPIFAPRVTTQNIMDQVVADYVTQKTPLSPTIIGRSSCTTSGTPACPVVVP</sequence>
<dbReference type="PANTHER" id="PTHR11575">
    <property type="entry name" value="5'-NUCLEOTIDASE-RELATED"/>
    <property type="match status" value="1"/>
</dbReference>
<dbReference type="Pfam" id="PF01663">
    <property type="entry name" value="Phosphodiest"/>
    <property type="match status" value="2"/>
</dbReference>
<dbReference type="SUPFAM" id="SSF53649">
    <property type="entry name" value="Alkaline phosphatase-like"/>
    <property type="match status" value="1"/>
</dbReference>
<dbReference type="Gene3D" id="3.60.21.10">
    <property type="match status" value="1"/>
</dbReference>
<dbReference type="Pfam" id="PF02872">
    <property type="entry name" value="5_nucleotid_C"/>
    <property type="match status" value="1"/>
</dbReference>
<dbReference type="GO" id="GO:0030288">
    <property type="term" value="C:outer membrane-bounded periplasmic space"/>
    <property type="evidence" value="ECO:0007669"/>
    <property type="project" value="TreeGrafter"/>
</dbReference>
<gene>
    <name evidence="3" type="ORF">FHX52_0271</name>
</gene>
<feature type="signal peptide" evidence="1">
    <location>
        <begin position="1"/>
        <end position="26"/>
    </location>
</feature>